<feature type="coiled-coil region" evidence="1">
    <location>
        <begin position="78"/>
        <end position="126"/>
    </location>
</feature>
<accession>A0A7S2LV38</accession>
<dbReference type="AlphaFoldDB" id="A0A7S2LV38"/>
<dbReference type="EMBL" id="HBGZ01022468">
    <property type="protein sequence ID" value="CAD9617263.1"/>
    <property type="molecule type" value="Transcribed_RNA"/>
</dbReference>
<name>A0A7S2LV38_9STRA</name>
<keyword evidence="1" id="KW-0175">Coiled coil</keyword>
<evidence type="ECO:0000256" key="1">
    <source>
        <dbReference type="SAM" id="Coils"/>
    </source>
</evidence>
<protein>
    <submittedName>
        <fullName evidence="2">Uncharacterized protein</fullName>
    </submittedName>
</protein>
<organism evidence="2">
    <name type="scientific">Skeletonema marinoi</name>
    <dbReference type="NCBI Taxonomy" id="267567"/>
    <lineage>
        <taxon>Eukaryota</taxon>
        <taxon>Sar</taxon>
        <taxon>Stramenopiles</taxon>
        <taxon>Ochrophyta</taxon>
        <taxon>Bacillariophyta</taxon>
        <taxon>Coscinodiscophyceae</taxon>
        <taxon>Thalassiosirophycidae</taxon>
        <taxon>Thalassiosirales</taxon>
        <taxon>Skeletonemataceae</taxon>
        <taxon>Skeletonema</taxon>
        <taxon>Skeletonema marinoi-dohrnii complex</taxon>
    </lineage>
</organism>
<proteinExistence type="predicted"/>
<sequence length="128" mass="15122">MEPLHQWGLKSLPLAVAWFERAKPCTALTIEDAYSDLRRRILEESEEAFESRELTAMYEFVRGMPKKVLERRDELALVAVYDDKIAMVEEEKKRIQEDVESRKRKITQLEEENKRLRGIVETVRNALD</sequence>
<gene>
    <name evidence="2" type="ORF">SMAR0320_LOCUS16099</name>
</gene>
<reference evidence="2" key="1">
    <citation type="submission" date="2021-01" db="EMBL/GenBank/DDBJ databases">
        <authorList>
            <person name="Corre E."/>
            <person name="Pelletier E."/>
            <person name="Niang G."/>
            <person name="Scheremetjew M."/>
            <person name="Finn R."/>
            <person name="Kale V."/>
            <person name="Holt S."/>
            <person name="Cochrane G."/>
            <person name="Meng A."/>
            <person name="Brown T."/>
            <person name="Cohen L."/>
        </authorList>
    </citation>
    <scope>NUCLEOTIDE SEQUENCE</scope>
    <source>
        <strain evidence="2">SM1012Den-03</strain>
    </source>
</reference>
<evidence type="ECO:0000313" key="2">
    <source>
        <dbReference type="EMBL" id="CAD9617263.1"/>
    </source>
</evidence>